<feature type="compositionally biased region" description="Gly residues" evidence="1">
    <location>
        <begin position="616"/>
        <end position="631"/>
    </location>
</feature>
<organism evidence="3 4">
    <name type="scientific">Nannocystis pusilla</name>
    <dbReference type="NCBI Taxonomy" id="889268"/>
    <lineage>
        <taxon>Bacteria</taxon>
        <taxon>Pseudomonadati</taxon>
        <taxon>Myxococcota</taxon>
        <taxon>Polyangia</taxon>
        <taxon>Nannocystales</taxon>
        <taxon>Nannocystaceae</taxon>
        <taxon>Nannocystis</taxon>
    </lineage>
</organism>
<reference evidence="3" key="1">
    <citation type="submission" date="2021-08" db="EMBL/GenBank/DDBJ databases">
        <authorList>
            <person name="Stevens D.C."/>
        </authorList>
    </citation>
    <scope>NUCLEOTIDE SEQUENCE</scope>
    <source>
        <strain evidence="3">DSM 53165</strain>
    </source>
</reference>
<proteinExistence type="predicted"/>
<name>A0ABS7U631_9BACT</name>
<evidence type="ECO:0000313" key="4">
    <source>
        <dbReference type="Proteomes" id="UP001139031"/>
    </source>
</evidence>
<dbReference type="InterPro" id="IPR013783">
    <property type="entry name" value="Ig-like_fold"/>
</dbReference>
<dbReference type="Gene3D" id="2.60.40.10">
    <property type="entry name" value="Immunoglobulins"/>
    <property type="match status" value="1"/>
</dbReference>
<dbReference type="Proteomes" id="UP001139031">
    <property type="component" value="Unassembled WGS sequence"/>
</dbReference>
<feature type="compositionally biased region" description="Low complexity" evidence="1">
    <location>
        <begin position="571"/>
        <end position="604"/>
    </location>
</feature>
<keyword evidence="2" id="KW-0732">Signal</keyword>
<evidence type="ECO:0000313" key="3">
    <source>
        <dbReference type="EMBL" id="MBZ5716017.1"/>
    </source>
</evidence>
<keyword evidence="4" id="KW-1185">Reference proteome</keyword>
<accession>A0ABS7U631</accession>
<evidence type="ECO:0000256" key="1">
    <source>
        <dbReference type="SAM" id="MobiDB-lite"/>
    </source>
</evidence>
<dbReference type="EMBL" id="JAIRAU010000059">
    <property type="protein sequence ID" value="MBZ5716017.1"/>
    <property type="molecule type" value="Genomic_DNA"/>
</dbReference>
<dbReference type="RefSeq" id="WP_224197757.1">
    <property type="nucleotide sequence ID" value="NZ_JAIRAU010000059.1"/>
</dbReference>
<feature type="chain" id="PRO_5045758130" evidence="2">
    <location>
        <begin position="19"/>
        <end position="647"/>
    </location>
</feature>
<dbReference type="NCBIfam" id="TIGR03901">
    <property type="entry name" value="MYXO-CTERM"/>
    <property type="match status" value="1"/>
</dbReference>
<feature type="region of interest" description="Disordered" evidence="1">
    <location>
        <begin position="560"/>
        <end position="631"/>
    </location>
</feature>
<feature type="signal peptide" evidence="2">
    <location>
        <begin position="1"/>
        <end position="18"/>
    </location>
</feature>
<sequence length="647" mass="69927">MFTSLILSFILAVSPRWAFENAYDNSNGGDWYIGDNNETALLAWGESYVLWSLAAMARATGHTQYFDRLARHIDAVLAQRDDARGVADYRGISGACWRNTHYQPGGEPYCYAVHSGMLVYPMVEFARLVATWRHRDALAYDGQTWTAKAAAYVAAAKETVAYHDDEWNPAGYYVFRADATFLEYAGVDQPLNQSNALGLALLALHDVTGEPAYLEKATALASRFKAQLTAGPDGEHLWNYWGGPYAGNGEDISHAALNVAFAALAAERGVVFSDEDVDRFALTFLRRVYRDDATFSDFVGGGPTNDASYRPQIGRWLPLARRRTAVYTAVHDVFARDYGPDAIGSGSLLLAWAYLAEHEPVVCPHEFYVVDWDDAGDHRQATAYGANILTVPPDLARGCRIALQVEVANETEAAQWDGEKYHPLTRWRPTAGFEPRSVPYEPRWPFEYSGDAVLFEFEDVFVPGEGIRVMEPPAFTLPAITSLPPTSAEVGAEVQYLPIGAGDPPYWWSLADGPLGLEVDPATGALAWTPSAPGPVAFSLVLENDLGRAAQDFVVDVLPVPSDTSTETGPEDPTTGDAPTTGGPAPETSGESETSGEPDTTGTSAGPDDTASSTGGAVGEDGCGCRSDGGAGWSAALLLLGLRRRRR</sequence>
<comment type="caution">
    <text evidence="3">The sequence shown here is derived from an EMBL/GenBank/DDBJ whole genome shotgun (WGS) entry which is preliminary data.</text>
</comment>
<protein>
    <submittedName>
        <fullName evidence="3">Uncharacterized protein</fullName>
    </submittedName>
</protein>
<gene>
    <name evidence="3" type="ORF">K7C98_42870</name>
</gene>
<dbReference type="InterPro" id="IPR024038">
    <property type="entry name" value="MYXO-CTERM"/>
</dbReference>
<evidence type="ECO:0000256" key="2">
    <source>
        <dbReference type="SAM" id="SignalP"/>
    </source>
</evidence>